<evidence type="ECO:0000256" key="1">
    <source>
        <dbReference type="SAM" id="SignalP"/>
    </source>
</evidence>
<dbReference type="AlphaFoldDB" id="A0A2B7Y2F3"/>
<dbReference type="Proteomes" id="UP000223968">
    <property type="component" value="Unassembled WGS sequence"/>
</dbReference>
<evidence type="ECO:0000313" key="2">
    <source>
        <dbReference type="EMBL" id="PGH15450.1"/>
    </source>
</evidence>
<accession>A0A2B7Y2F3</accession>
<reference evidence="2 3" key="1">
    <citation type="submission" date="2017-10" db="EMBL/GenBank/DDBJ databases">
        <title>Comparative genomics in systemic dimorphic fungi from Ajellomycetaceae.</title>
        <authorList>
            <person name="Munoz J.F."/>
            <person name="Mcewen J.G."/>
            <person name="Clay O.K."/>
            <person name="Cuomo C.A."/>
        </authorList>
    </citation>
    <scope>NUCLEOTIDE SEQUENCE [LARGE SCALE GENOMIC DNA]</scope>
    <source>
        <strain evidence="2 3">UAMH5409</strain>
    </source>
</reference>
<keyword evidence="3" id="KW-1185">Reference proteome</keyword>
<sequence length="143" mass="15010">MKLFYFLPLLSPLASAGNVCLSRGTALSAIGGNPQSFQFFAAGSPCEVGQKSLEINPKTEELCDILPKGVRICDKSGNLVKAEGEGAVDNAGGCGINLEIDGKRYKGRRLNGGTDRPCDGSCTSGVGGLFFSRVIFENVPMCD</sequence>
<evidence type="ECO:0000313" key="3">
    <source>
        <dbReference type="Proteomes" id="UP000223968"/>
    </source>
</evidence>
<comment type="caution">
    <text evidence="2">The sequence shown here is derived from an EMBL/GenBank/DDBJ whole genome shotgun (WGS) entry which is preliminary data.</text>
</comment>
<proteinExistence type="predicted"/>
<feature type="signal peptide" evidence="1">
    <location>
        <begin position="1"/>
        <end position="16"/>
    </location>
</feature>
<keyword evidence="1" id="KW-0732">Signal</keyword>
<gene>
    <name evidence="2" type="ORF">AJ79_02427</name>
</gene>
<protein>
    <submittedName>
        <fullName evidence="2">Uncharacterized protein</fullName>
    </submittedName>
</protein>
<name>A0A2B7Y2F3_9EURO</name>
<feature type="chain" id="PRO_5013129463" evidence="1">
    <location>
        <begin position="17"/>
        <end position="143"/>
    </location>
</feature>
<dbReference type="EMBL" id="PDNB01000025">
    <property type="protein sequence ID" value="PGH15450.1"/>
    <property type="molecule type" value="Genomic_DNA"/>
</dbReference>
<organism evidence="2 3">
    <name type="scientific">Helicocarpus griseus UAMH5409</name>
    <dbReference type="NCBI Taxonomy" id="1447875"/>
    <lineage>
        <taxon>Eukaryota</taxon>
        <taxon>Fungi</taxon>
        <taxon>Dikarya</taxon>
        <taxon>Ascomycota</taxon>
        <taxon>Pezizomycotina</taxon>
        <taxon>Eurotiomycetes</taxon>
        <taxon>Eurotiomycetidae</taxon>
        <taxon>Onygenales</taxon>
        <taxon>Ajellomycetaceae</taxon>
        <taxon>Helicocarpus</taxon>
    </lineage>
</organism>